<gene>
    <name evidence="2" type="ORF">PTTT1_LOCUS55387</name>
</gene>
<dbReference type="Proteomes" id="UP000836788">
    <property type="component" value="Chromosome 9"/>
</dbReference>
<name>A0A8J9TPV8_PHATR</name>
<protein>
    <submittedName>
        <fullName evidence="2">Uncharacterized protein</fullName>
    </submittedName>
</protein>
<reference evidence="2" key="1">
    <citation type="submission" date="2022-02" db="EMBL/GenBank/DDBJ databases">
        <authorList>
            <person name="Giguere J D."/>
        </authorList>
    </citation>
    <scope>NUCLEOTIDE SEQUENCE</scope>
    <source>
        <strain evidence="2">CCAP 1055/1</strain>
    </source>
</reference>
<feature type="compositionally biased region" description="Basic and acidic residues" evidence="1">
    <location>
        <begin position="418"/>
        <end position="430"/>
    </location>
</feature>
<organism evidence="2">
    <name type="scientific">Phaeodactylum tricornutum</name>
    <name type="common">Diatom</name>
    <dbReference type="NCBI Taxonomy" id="2850"/>
    <lineage>
        <taxon>Eukaryota</taxon>
        <taxon>Sar</taxon>
        <taxon>Stramenopiles</taxon>
        <taxon>Ochrophyta</taxon>
        <taxon>Bacillariophyta</taxon>
        <taxon>Bacillariophyceae</taxon>
        <taxon>Bacillariophycidae</taxon>
        <taxon>Naviculales</taxon>
        <taxon>Phaeodactylaceae</taxon>
        <taxon>Phaeodactylum</taxon>
    </lineage>
</organism>
<feature type="region of interest" description="Disordered" evidence="1">
    <location>
        <begin position="105"/>
        <end position="155"/>
    </location>
</feature>
<dbReference type="InterPro" id="IPR046349">
    <property type="entry name" value="C1-like_sf"/>
</dbReference>
<sequence>MDFTNDLTDPVGTVVPSPVANENAAAVEVPCRDFQACCVSPSSSSSGRAPLRQLIDPSNPVHCLVGASLPKVALASPTLRLFSPVAWVPSSHEENLATDGAGVQAPHSANNHGFASPKASAAKRNPYSMETPRSIATPFSRKDSGGGSADVIGRSSPVTFRHSTSARFPNWMSTANKTLFPADKPGDGGECVAPPPSLAKYSTLRADATPWTPKSSTWSPPTTAVTGAKPSTPTEKLWRMQQPLFPTPPNFLYNSTNPNQAGRLVEKDQQQVLHIHDFPSVHTHYLARTSHLKYNGSKNRGDTVVCSLCLVRGTARLTKILYTCELCDFDVCQSCLAVHGGYDKADGVGLGDEIVLLEQNKDAGSEMRQTPFTKNRRVLATPTNHHLVSPTASVLNPLNMIHAFSQLTTSCGTGSGGDGKRDGPPPDEPRGGSGSIGTNSGRLGLNSAEVNRLRNQFGRQVANPLTKSKDINGSNGKGFTVYISISEPHFHETKDLEILMEQTIYFDTTWPTVQKANERAKYIYMVKNAWNPKSLETTSFEEVTNENGMKQYVLLLPTVELWSATVSPDEDFQVLPYIIPRGPRDRMALLLAPAKSPAFMGTPGV</sequence>
<accession>A0A8J9TPV8</accession>
<evidence type="ECO:0000313" key="2">
    <source>
        <dbReference type="EMBL" id="CAG9294651.1"/>
    </source>
</evidence>
<dbReference type="EMBL" id="OU594950">
    <property type="protein sequence ID" value="CAG9294651.1"/>
    <property type="molecule type" value="Genomic_DNA"/>
</dbReference>
<feature type="compositionally biased region" description="Low complexity" evidence="1">
    <location>
        <begin position="210"/>
        <end position="223"/>
    </location>
</feature>
<evidence type="ECO:0000256" key="1">
    <source>
        <dbReference type="SAM" id="MobiDB-lite"/>
    </source>
</evidence>
<feature type="region of interest" description="Disordered" evidence="1">
    <location>
        <begin position="412"/>
        <end position="443"/>
    </location>
</feature>
<proteinExistence type="predicted"/>
<feature type="region of interest" description="Disordered" evidence="1">
    <location>
        <begin position="210"/>
        <end position="233"/>
    </location>
</feature>
<dbReference type="AlphaFoldDB" id="A0A8J9TPV8"/>
<dbReference type="SUPFAM" id="SSF57889">
    <property type="entry name" value="Cysteine-rich domain"/>
    <property type="match status" value="1"/>
</dbReference>